<dbReference type="Pfam" id="PF07802">
    <property type="entry name" value="GCK"/>
    <property type="match status" value="1"/>
</dbReference>
<dbReference type="InParanoid" id="H2Z7L2"/>
<dbReference type="GO" id="GO:0005758">
    <property type="term" value="C:mitochondrial intermembrane space"/>
    <property type="evidence" value="ECO:0007669"/>
    <property type="project" value="TreeGrafter"/>
</dbReference>
<evidence type="ECO:0000256" key="1">
    <source>
        <dbReference type="ARBA" id="ARBA00004173"/>
    </source>
</evidence>
<keyword evidence="4" id="KW-0560">Oxidoreductase</keyword>
<evidence type="ECO:0000259" key="10">
    <source>
        <dbReference type="SMART" id="SM01227"/>
    </source>
</evidence>
<dbReference type="PANTHER" id="PTHR21622">
    <property type="entry name" value="COILED-COIL-HELIX-COILED-COIL-HELIX DOMAIN CONTAINING 4"/>
    <property type="match status" value="1"/>
</dbReference>
<dbReference type="InterPro" id="IPR012891">
    <property type="entry name" value="GCK_dom"/>
</dbReference>
<feature type="compositionally biased region" description="Basic and acidic residues" evidence="9">
    <location>
        <begin position="114"/>
        <end position="126"/>
    </location>
</feature>
<dbReference type="STRING" id="51511.ENSCSAVP00000013574"/>
<evidence type="ECO:0000256" key="9">
    <source>
        <dbReference type="SAM" id="MobiDB-lite"/>
    </source>
</evidence>
<dbReference type="HOGENOM" id="CLU_127296_0_0_1"/>
<dbReference type="GeneTree" id="ENSGT00940000170392"/>
<reference evidence="11" key="3">
    <citation type="submission" date="2025-09" db="UniProtKB">
        <authorList>
            <consortium name="Ensembl"/>
        </authorList>
    </citation>
    <scope>IDENTIFICATION</scope>
</reference>
<dbReference type="GO" id="GO:0045041">
    <property type="term" value="P:protein import into mitochondrial intermembrane space"/>
    <property type="evidence" value="ECO:0007669"/>
    <property type="project" value="InterPro"/>
</dbReference>
<evidence type="ECO:0000313" key="12">
    <source>
        <dbReference type="Proteomes" id="UP000007875"/>
    </source>
</evidence>
<name>H2Z7L2_CIOSA</name>
<dbReference type="OMA" id="MECAMRT"/>
<evidence type="ECO:0000256" key="6">
    <source>
        <dbReference type="ARBA" id="ARBA00023128"/>
    </source>
</evidence>
<accession>H2Z7L2</accession>
<keyword evidence="2" id="KW-0813">Transport</keyword>
<keyword evidence="8" id="KW-0676">Redox-active center</keyword>
<dbReference type="Ensembl" id="ENSCSAVT00000013730.1">
    <property type="protein sequence ID" value="ENSCSAVP00000013574.1"/>
    <property type="gene ID" value="ENSCSAVG00000007954.1"/>
</dbReference>
<keyword evidence="12" id="KW-1185">Reference proteome</keyword>
<keyword evidence="6" id="KW-0496">Mitochondrion</keyword>
<dbReference type="SMART" id="SM01227">
    <property type="entry name" value="GCK"/>
    <property type="match status" value="1"/>
</dbReference>
<feature type="compositionally biased region" description="Low complexity" evidence="9">
    <location>
        <begin position="141"/>
        <end position="155"/>
    </location>
</feature>
<evidence type="ECO:0000256" key="3">
    <source>
        <dbReference type="ARBA" id="ARBA00022927"/>
    </source>
</evidence>
<proteinExistence type="predicted"/>
<reference evidence="12" key="1">
    <citation type="submission" date="2003-08" db="EMBL/GenBank/DDBJ databases">
        <authorList>
            <person name="Birren B."/>
            <person name="Nusbaum C."/>
            <person name="Abebe A."/>
            <person name="Abouelleil A."/>
            <person name="Adekoya E."/>
            <person name="Ait-zahra M."/>
            <person name="Allen N."/>
            <person name="Allen T."/>
            <person name="An P."/>
            <person name="Anderson M."/>
            <person name="Anderson S."/>
            <person name="Arachchi H."/>
            <person name="Armbruster J."/>
            <person name="Bachantsang P."/>
            <person name="Baldwin J."/>
            <person name="Barry A."/>
            <person name="Bayul T."/>
            <person name="Blitshsteyn B."/>
            <person name="Bloom T."/>
            <person name="Blye J."/>
            <person name="Boguslavskiy L."/>
            <person name="Borowsky M."/>
            <person name="Boukhgalter B."/>
            <person name="Brunache A."/>
            <person name="Butler J."/>
            <person name="Calixte N."/>
            <person name="Calvo S."/>
            <person name="Camarata J."/>
            <person name="Campo K."/>
            <person name="Chang J."/>
            <person name="Cheshatsang Y."/>
            <person name="Citroen M."/>
            <person name="Collymore A."/>
            <person name="Considine T."/>
            <person name="Cook A."/>
            <person name="Cooke P."/>
            <person name="Corum B."/>
            <person name="Cuomo C."/>
            <person name="David R."/>
            <person name="Dawoe T."/>
            <person name="Degray S."/>
            <person name="Dodge S."/>
            <person name="Dooley K."/>
            <person name="Dorje P."/>
            <person name="Dorjee K."/>
            <person name="Dorris L."/>
            <person name="Duffey N."/>
            <person name="Dupes A."/>
            <person name="Elkins T."/>
            <person name="Engels R."/>
            <person name="Erickson J."/>
            <person name="Farina A."/>
            <person name="Faro S."/>
            <person name="Ferreira P."/>
            <person name="Fischer H."/>
            <person name="Fitzgerald M."/>
            <person name="Foley K."/>
            <person name="Gage D."/>
            <person name="Galagan J."/>
            <person name="Gearin G."/>
            <person name="Gnerre S."/>
            <person name="Gnirke A."/>
            <person name="Goyette A."/>
            <person name="Graham J."/>
            <person name="Grandbois E."/>
            <person name="Gyaltsen K."/>
            <person name="Hafez N."/>
            <person name="Hagopian D."/>
            <person name="Hagos B."/>
            <person name="Hall J."/>
            <person name="Hatcher B."/>
            <person name="Heller A."/>
            <person name="Higgins H."/>
            <person name="Honan T."/>
            <person name="Horn A."/>
            <person name="Houde N."/>
            <person name="Hughes L."/>
            <person name="Hulme W."/>
            <person name="Husby E."/>
            <person name="Iliev I."/>
            <person name="Jaffe D."/>
            <person name="Jones C."/>
            <person name="Kamal M."/>
            <person name="Kamat A."/>
            <person name="Kamvysselis M."/>
            <person name="Karlsson E."/>
            <person name="Kells C."/>
            <person name="Kieu A."/>
            <person name="Kisner P."/>
            <person name="Kodira C."/>
            <person name="Kulbokas E."/>
            <person name="Labutti K."/>
            <person name="Lama D."/>
            <person name="Landers T."/>
            <person name="Leger J."/>
            <person name="Levine S."/>
            <person name="Lewis D."/>
            <person name="Lewis T."/>
            <person name="Lindblad-toh K."/>
            <person name="Liu X."/>
            <person name="Lokyitsang T."/>
            <person name="Lokyitsang Y."/>
            <person name="Lucien O."/>
            <person name="Lui A."/>
            <person name="Ma L.J."/>
            <person name="Mabbitt R."/>
            <person name="Macdonald J."/>
            <person name="Maclean C."/>
            <person name="Major J."/>
            <person name="Manning J."/>
            <person name="Marabella R."/>
            <person name="Maru K."/>
            <person name="Matthews C."/>
            <person name="Mauceli E."/>
            <person name="Mccarthy M."/>
            <person name="Mcdonough S."/>
            <person name="Mcghee T."/>
            <person name="Meldrim J."/>
            <person name="Meneus L."/>
            <person name="Mesirov J."/>
            <person name="Mihalev A."/>
            <person name="Mihova T."/>
            <person name="Mikkelsen T."/>
            <person name="Mlenga V."/>
            <person name="Moru K."/>
            <person name="Mozes J."/>
            <person name="Mulrain L."/>
            <person name="Munson G."/>
            <person name="Naylor J."/>
            <person name="Newes C."/>
            <person name="Nguyen C."/>
            <person name="Nguyen N."/>
            <person name="Nguyen T."/>
            <person name="Nicol R."/>
            <person name="Nielsen C."/>
            <person name="Nizzari M."/>
            <person name="Norbu C."/>
            <person name="Norbu N."/>
            <person name="O'donnell P."/>
            <person name="Okoawo O."/>
            <person name="O'leary S."/>
            <person name="Omotosho B."/>
            <person name="O'neill K."/>
            <person name="Osman S."/>
            <person name="Parker S."/>
            <person name="Perrin D."/>
            <person name="Phunkhang P."/>
            <person name="Piqani B."/>
            <person name="Purcell S."/>
            <person name="Rachupka T."/>
            <person name="Ramasamy U."/>
            <person name="Rameau R."/>
            <person name="Ray V."/>
            <person name="Raymond C."/>
            <person name="Retta R."/>
            <person name="Richardson S."/>
            <person name="Rise C."/>
            <person name="Rodriguez J."/>
            <person name="Rogers J."/>
            <person name="Rogov P."/>
            <person name="Rutman M."/>
            <person name="Schupbach R."/>
            <person name="Seaman C."/>
            <person name="Settipalli S."/>
            <person name="Sharpe T."/>
            <person name="Sheridan J."/>
            <person name="Sherpa N."/>
            <person name="Shi J."/>
            <person name="Smirnov S."/>
            <person name="Smith C."/>
            <person name="Sougnez C."/>
            <person name="Spencer B."/>
            <person name="Stalker J."/>
            <person name="Stange-thomann N."/>
            <person name="Stavropoulos S."/>
            <person name="Stetson K."/>
            <person name="Stone C."/>
            <person name="Stone S."/>
            <person name="Stubbs M."/>
            <person name="Talamas J."/>
            <person name="Tchuinga P."/>
            <person name="Tenzing P."/>
            <person name="Tesfaye S."/>
            <person name="Theodore J."/>
            <person name="Thoulutsang Y."/>
            <person name="Topham K."/>
            <person name="Towey S."/>
            <person name="Tsamla T."/>
            <person name="Tsomo N."/>
            <person name="Vallee D."/>
            <person name="Vassiliev H."/>
            <person name="Venkataraman V."/>
            <person name="Vinson J."/>
            <person name="Vo A."/>
            <person name="Wade C."/>
            <person name="Wang S."/>
            <person name="Wangchuk T."/>
            <person name="Wangdi T."/>
            <person name="Whittaker C."/>
            <person name="Wilkinson J."/>
            <person name="Wu Y."/>
            <person name="Wyman D."/>
            <person name="Yadav S."/>
            <person name="Yang S."/>
            <person name="Yang X."/>
            <person name="Yeager S."/>
            <person name="Yee E."/>
            <person name="Young G."/>
            <person name="Zainoun J."/>
            <person name="Zembeck L."/>
            <person name="Zimmer A."/>
            <person name="Zody M."/>
            <person name="Lander E."/>
        </authorList>
    </citation>
    <scope>NUCLEOTIDE SEQUENCE [LARGE SCALE GENOMIC DNA]</scope>
</reference>
<dbReference type="PROSITE" id="PS51808">
    <property type="entry name" value="CHCH"/>
    <property type="match status" value="1"/>
</dbReference>
<keyword evidence="7" id="KW-1015">Disulfide bond</keyword>
<dbReference type="Proteomes" id="UP000007875">
    <property type="component" value="Unassembled WGS sequence"/>
</dbReference>
<evidence type="ECO:0000256" key="2">
    <source>
        <dbReference type="ARBA" id="ARBA00022448"/>
    </source>
</evidence>
<feature type="region of interest" description="Disordered" evidence="9">
    <location>
        <begin position="114"/>
        <end position="155"/>
    </location>
</feature>
<evidence type="ECO:0000256" key="5">
    <source>
        <dbReference type="ARBA" id="ARBA00023010"/>
    </source>
</evidence>
<dbReference type="PANTHER" id="PTHR21622:SF0">
    <property type="entry name" value="COILED-COIL-HELIX-COILED-COIL-HELIX DOMAIN CONTAINING 4"/>
    <property type="match status" value="1"/>
</dbReference>
<keyword evidence="3" id="KW-0653">Protein transport</keyword>
<evidence type="ECO:0000256" key="7">
    <source>
        <dbReference type="ARBA" id="ARBA00023157"/>
    </source>
</evidence>
<dbReference type="Gene3D" id="1.10.287.2900">
    <property type="match status" value="1"/>
</dbReference>
<sequence>MSYCRKEGKDTIIFATEDVLSSPSTTQLQPDDPQDLDTSNAGAILPNGEINWDCPCLGNLPNGPCGSSFREAFSCWVENKDNEEAFADKCFENFTTWENCLGEHRDIYRQTDEKMSEADNELKEMDQNSDIKSISDKESTSNRAIAAASAVSADQ</sequence>
<reference evidence="11" key="2">
    <citation type="submission" date="2025-08" db="UniProtKB">
        <authorList>
            <consortium name="Ensembl"/>
        </authorList>
    </citation>
    <scope>IDENTIFICATION</scope>
</reference>
<dbReference type="GO" id="GO:0015035">
    <property type="term" value="F:protein-disulfide reductase activity"/>
    <property type="evidence" value="ECO:0007669"/>
    <property type="project" value="InterPro"/>
</dbReference>
<dbReference type="AlphaFoldDB" id="H2Z7L2"/>
<organism evidence="11 12">
    <name type="scientific">Ciona savignyi</name>
    <name type="common">Pacific transparent sea squirt</name>
    <dbReference type="NCBI Taxonomy" id="51511"/>
    <lineage>
        <taxon>Eukaryota</taxon>
        <taxon>Metazoa</taxon>
        <taxon>Chordata</taxon>
        <taxon>Tunicata</taxon>
        <taxon>Ascidiacea</taxon>
        <taxon>Phlebobranchia</taxon>
        <taxon>Cionidae</taxon>
        <taxon>Ciona</taxon>
    </lineage>
</organism>
<evidence type="ECO:0000256" key="4">
    <source>
        <dbReference type="ARBA" id="ARBA00023002"/>
    </source>
</evidence>
<evidence type="ECO:0000313" key="11">
    <source>
        <dbReference type="Ensembl" id="ENSCSAVP00000013574.1"/>
    </source>
</evidence>
<feature type="domain" description="GCK" evidence="10">
    <location>
        <begin position="52"/>
        <end position="120"/>
    </location>
</feature>
<dbReference type="InterPro" id="IPR039289">
    <property type="entry name" value="CHCHD4"/>
</dbReference>
<keyword evidence="5" id="KW-0811">Translocation</keyword>
<protein>
    <recommendedName>
        <fullName evidence="10">GCK domain-containing protein</fullName>
    </recommendedName>
</protein>
<dbReference type="FunCoup" id="H2Z7L2">
    <property type="interactions" value="33"/>
</dbReference>
<dbReference type="eggNOG" id="KOG4149">
    <property type="taxonomic scope" value="Eukaryota"/>
</dbReference>
<evidence type="ECO:0000256" key="8">
    <source>
        <dbReference type="ARBA" id="ARBA00023284"/>
    </source>
</evidence>
<comment type="subcellular location">
    <subcellularLocation>
        <location evidence="1">Mitochondrion</location>
    </subcellularLocation>
</comment>